<gene>
    <name evidence="1" type="ORF">APZ42_002607</name>
</gene>
<protein>
    <submittedName>
        <fullName evidence="1">Uncharacterized protein</fullName>
    </submittedName>
</protein>
<dbReference type="EMBL" id="LRGB01008135">
    <property type="protein sequence ID" value="KZS00910.1"/>
    <property type="molecule type" value="Genomic_DNA"/>
</dbReference>
<proteinExistence type="predicted"/>
<evidence type="ECO:0000313" key="2">
    <source>
        <dbReference type="Proteomes" id="UP000076858"/>
    </source>
</evidence>
<evidence type="ECO:0000313" key="1">
    <source>
        <dbReference type="EMBL" id="KZS00910.1"/>
    </source>
</evidence>
<sequence length="113" mass="12850">WTPVAQQGFPAVASKFSLDERQTRWLLVSVMTLNKQCETKDQMMDGIYLSFVLKKKFLSLVTVGVLSFCTQLTNSAGVLDQLSNTRRWRNVSMLRSESFLTGLIPVRFTPSKE</sequence>
<organism evidence="1 2">
    <name type="scientific">Daphnia magna</name>
    <dbReference type="NCBI Taxonomy" id="35525"/>
    <lineage>
        <taxon>Eukaryota</taxon>
        <taxon>Metazoa</taxon>
        <taxon>Ecdysozoa</taxon>
        <taxon>Arthropoda</taxon>
        <taxon>Crustacea</taxon>
        <taxon>Branchiopoda</taxon>
        <taxon>Diplostraca</taxon>
        <taxon>Cladocera</taxon>
        <taxon>Anomopoda</taxon>
        <taxon>Daphniidae</taxon>
        <taxon>Daphnia</taxon>
    </lineage>
</organism>
<feature type="non-terminal residue" evidence="1">
    <location>
        <position position="1"/>
    </location>
</feature>
<reference evidence="1 2" key="1">
    <citation type="submission" date="2016-03" db="EMBL/GenBank/DDBJ databases">
        <title>EvidentialGene: Evidence-directed Construction of Genes on Genomes.</title>
        <authorList>
            <person name="Gilbert D.G."/>
            <person name="Choi J.-H."/>
            <person name="Mockaitis K."/>
            <person name="Colbourne J."/>
            <person name="Pfrender M."/>
        </authorList>
    </citation>
    <scope>NUCLEOTIDE SEQUENCE [LARGE SCALE GENOMIC DNA]</scope>
    <source>
        <strain evidence="1 2">Xinb3</strain>
        <tissue evidence="1">Complete organism</tissue>
    </source>
</reference>
<name>A0A164I5U5_9CRUS</name>
<keyword evidence="2" id="KW-1185">Reference proteome</keyword>
<accession>A0A164I5U5</accession>
<comment type="caution">
    <text evidence="1">The sequence shown here is derived from an EMBL/GenBank/DDBJ whole genome shotgun (WGS) entry which is preliminary data.</text>
</comment>
<dbReference type="AlphaFoldDB" id="A0A164I5U5"/>
<dbReference type="Proteomes" id="UP000076858">
    <property type="component" value="Unassembled WGS sequence"/>
</dbReference>